<proteinExistence type="predicted"/>
<dbReference type="PANTHER" id="PTHR43316:SF3">
    <property type="entry name" value="HALOACID DEHALOGENASE, TYPE II (AFU_ORTHOLOGUE AFUA_2G07750)-RELATED"/>
    <property type="match status" value="1"/>
</dbReference>
<dbReference type="Proteomes" id="UP000504882">
    <property type="component" value="Unassembled WGS sequence"/>
</dbReference>
<sequence length="222" mass="25167">MNTPEPKFITFDMYGTLTDFQMSTITKDVTKDIIGPDLIGKFLEVFSYYRMDEVMGDWRPYDVVIDRAYQRTCRRTGAPYLPEHSSAIFGDIPNWGPHPDIPVPLAKLASRFPLVILSNAADSQIGRNVEKLGAPFHRAFSAEQAQAYKPRLQAFEYMFAQLGCLPEEVMHVSSSPRYDLQPATDLGVKNTVYLNRGWEPAAPFYHHYDVASLDEVVRILGV</sequence>
<keyword evidence="3" id="KW-1185">Reference proteome</keyword>
<evidence type="ECO:0000313" key="3">
    <source>
        <dbReference type="Proteomes" id="UP000504882"/>
    </source>
</evidence>
<dbReference type="SUPFAM" id="SSF56784">
    <property type="entry name" value="HAD-like"/>
    <property type="match status" value="1"/>
</dbReference>
<dbReference type="InterPro" id="IPR023214">
    <property type="entry name" value="HAD_sf"/>
</dbReference>
<keyword evidence="1" id="KW-0378">Hydrolase</keyword>
<reference evidence="2 3" key="1">
    <citation type="submission" date="2019-03" db="EMBL/GenBank/DDBJ databases">
        <title>Genomic features of bacteria from cold environments.</title>
        <authorList>
            <person name="Shen L."/>
        </authorList>
    </citation>
    <scope>NUCLEOTIDE SEQUENCE [LARGE SCALE GENOMIC DNA]</scope>
    <source>
        <strain evidence="3">T3246-1</strain>
    </source>
</reference>
<dbReference type="EMBL" id="SMNA01000016">
    <property type="protein sequence ID" value="TDE88560.1"/>
    <property type="molecule type" value="Genomic_DNA"/>
</dbReference>
<dbReference type="SFLD" id="SFLDG01129">
    <property type="entry name" value="C1.5:_HAD__Beta-PGM__Phosphata"/>
    <property type="match status" value="1"/>
</dbReference>
<protein>
    <submittedName>
        <fullName evidence="2">Haloacid dehalogenase type II</fullName>
    </submittedName>
</protein>
<organism evidence="2 3">
    <name type="scientific">Occultella glacieicola</name>
    <dbReference type="NCBI Taxonomy" id="2518684"/>
    <lineage>
        <taxon>Bacteria</taxon>
        <taxon>Bacillati</taxon>
        <taxon>Actinomycetota</taxon>
        <taxon>Actinomycetes</taxon>
        <taxon>Micrococcales</taxon>
        <taxon>Ruaniaceae</taxon>
        <taxon>Occultella</taxon>
    </lineage>
</organism>
<gene>
    <name evidence="2" type="ORF">EXU48_22815</name>
</gene>
<dbReference type="PANTHER" id="PTHR43316">
    <property type="entry name" value="HYDROLASE, HALOACID DELAHOGENASE-RELATED"/>
    <property type="match status" value="1"/>
</dbReference>
<evidence type="ECO:0000256" key="1">
    <source>
        <dbReference type="ARBA" id="ARBA00022801"/>
    </source>
</evidence>
<dbReference type="NCBIfam" id="TIGR01428">
    <property type="entry name" value="HAD_type_II"/>
    <property type="match status" value="1"/>
</dbReference>
<dbReference type="Pfam" id="PF00702">
    <property type="entry name" value="Hydrolase"/>
    <property type="match status" value="1"/>
</dbReference>
<comment type="caution">
    <text evidence="2">The sequence shown here is derived from an EMBL/GenBank/DDBJ whole genome shotgun (WGS) entry which is preliminary data.</text>
</comment>
<evidence type="ECO:0000313" key="2">
    <source>
        <dbReference type="EMBL" id="TDE88560.1"/>
    </source>
</evidence>
<dbReference type="Gene3D" id="3.40.50.1000">
    <property type="entry name" value="HAD superfamily/HAD-like"/>
    <property type="match status" value="1"/>
</dbReference>
<dbReference type="InterPro" id="IPR006328">
    <property type="entry name" value="2-HAD"/>
</dbReference>
<dbReference type="NCBIfam" id="TIGR01493">
    <property type="entry name" value="HAD-SF-IA-v2"/>
    <property type="match status" value="1"/>
</dbReference>
<dbReference type="InterPro" id="IPR006439">
    <property type="entry name" value="HAD-SF_hydro_IA"/>
</dbReference>
<dbReference type="SFLD" id="SFLDS00003">
    <property type="entry name" value="Haloacid_Dehalogenase"/>
    <property type="match status" value="1"/>
</dbReference>
<name>A0ABY2DX61_9MICO</name>
<dbReference type="InterPro" id="IPR051540">
    <property type="entry name" value="S-2-haloacid_dehalogenase"/>
</dbReference>
<dbReference type="RefSeq" id="WP_133110000.1">
    <property type="nucleotide sequence ID" value="NZ_SMNA01000016.1"/>
</dbReference>
<accession>A0ABY2DX61</accession>
<dbReference type="InterPro" id="IPR036412">
    <property type="entry name" value="HAD-like_sf"/>
</dbReference>
<dbReference type="Gene3D" id="1.10.150.750">
    <property type="match status" value="1"/>
</dbReference>